<evidence type="ECO:0000256" key="2">
    <source>
        <dbReference type="SAM" id="Phobius"/>
    </source>
</evidence>
<evidence type="ECO:0000313" key="4">
    <source>
        <dbReference type="Proteomes" id="UP000515908"/>
    </source>
</evidence>
<keyword evidence="2" id="KW-0812">Transmembrane</keyword>
<sequence>MDRERYLVEKEVKEVVADADSPIAQRHIRESMKKNKFTLFVYAVAFITPIAFLSSFYFSKYKAIRAKFKDPYALPEGFDPVEGTFAPGSKMTSQPPPSLVLGAKPGSSHNKS</sequence>
<dbReference type="AlphaFoldDB" id="A0A7G2CDC5"/>
<proteinExistence type="predicted"/>
<accession>A0A7G2CDC5</accession>
<name>A0A7G2CDC5_9TRYP</name>
<keyword evidence="2" id="KW-0472">Membrane</keyword>
<feature type="region of interest" description="Disordered" evidence="1">
    <location>
        <begin position="85"/>
        <end position="112"/>
    </location>
</feature>
<gene>
    <name evidence="3" type="ORF">ADEAN_000490300</name>
</gene>
<evidence type="ECO:0000256" key="1">
    <source>
        <dbReference type="SAM" id="MobiDB-lite"/>
    </source>
</evidence>
<keyword evidence="2" id="KW-1133">Transmembrane helix</keyword>
<evidence type="ECO:0008006" key="5">
    <source>
        <dbReference type="Google" id="ProtNLM"/>
    </source>
</evidence>
<protein>
    <recommendedName>
        <fullName evidence="5">Transmembrane protein</fullName>
    </recommendedName>
</protein>
<feature type="transmembrane region" description="Helical" evidence="2">
    <location>
        <begin position="39"/>
        <end position="59"/>
    </location>
</feature>
<reference evidence="3 4" key="1">
    <citation type="submission" date="2020-08" db="EMBL/GenBank/DDBJ databases">
        <authorList>
            <person name="Newling K."/>
            <person name="Davey J."/>
            <person name="Forrester S."/>
        </authorList>
    </citation>
    <scope>NUCLEOTIDE SEQUENCE [LARGE SCALE GENOMIC DNA]</scope>
    <source>
        <strain evidence="4">Crithidia deanei Carvalho (ATCC PRA-265)</strain>
    </source>
</reference>
<dbReference type="Proteomes" id="UP000515908">
    <property type="component" value="Chromosome 08"/>
</dbReference>
<keyword evidence="4" id="KW-1185">Reference proteome</keyword>
<evidence type="ECO:0000313" key="3">
    <source>
        <dbReference type="EMBL" id="CAD2217425.1"/>
    </source>
</evidence>
<organism evidence="3 4">
    <name type="scientific">Angomonas deanei</name>
    <dbReference type="NCBI Taxonomy" id="59799"/>
    <lineage>
        <taxon>Eukaryota</taxon>
        <taxon>Discoba</taxon>
        <taxon>Euglenozoa</taxon>
        <taxon>Kinetoplastea</taxon>
        <taxon>Metakinetoplastina</taxon>
        <taxon>Trypanosomatida</taxon>
        <taxon>Trypanosomatidae</taxon>
        <taxon>Strigomonadinae</taxon>
        <taxon>Angomonas</taxon>
    </lineage>
</organism>
<dbReference type="EMBL" id="LR877152">
    <property type="protein sequence ID" value="CAD2217425.1"/>
    <property type="molecule type" value="Genomic_DNA"/>
</dbReference>
<dbReference type="VEuPathDB" id="TriTrypDB:ADEAN_000490300"/>